<name>A0A8A1L9M3_AJEC8</name>
<reference evidence="1" key="1">
    <citation type="submission" date="2021-01" db="EMBL/GenBank/DDBJ databases">
        <title>Chromosome-level genome assembly of a human fungal pathogen reveals clustering of transcriptionally co-regulated genes.</title>
        <authorList>
            <person name="Voorhies M."/>
            <person name="Cohen S."/>
            <person name="Shea T.P."/>
            <person name="Petrus S."/>
            <person name="Munoz J.F."/>
            <person name="Poplawski S."/>
            <person name="Goldman W.E."/>
            <person name="Michael T."/>
            <person name="Cuomo C.A."/>
            <person name="Sil A."/>
            <person name="Beyhan S."/>
        </authorList>
    </citation>
    <scope>NUCLEOTIDE SEQUENCE</scope>
    <source>
        <strain evidence="1">H88</strain>
    </source>
</reference>
<dbReference type="Proteomes" id="UP000663419">
    <property type="component" value="Chromosome 1"/>
</dbReference>
<evidence type="ECO:0000313" key="2">
    <source>
        <dbReference type="Proteomes" id="UP000663419"/>
    </source>
</evidence>
<dbReference type="VEuPathDB" id="FungiDB:I7I53_09713"/>
<proteinExistence type="predicted"/>
<sequence>MFRRMHSTFAIDAREQSTHGSRIIVLSGRRNLLSFTRLSNSSRSDLGRKEMAPVSCWLLSRGNFRWSSLLCWKTHVAK</sequence>
<dbReference type="EMBL" id="CP069102">
    <property type="protein sequence ID" value="QSS49383.1"/>
    <property type="molecule type" value="Genomic_DNA"/>
</dbReference>
<gene>
    <name evidence="1" type="ORF">I7I53_09713</name>
</gene>
<dbReference type="AlphaFoldDB" id="A0A8A1L9M3"/>
<organism evidence="1 2">
    <name type="scientific">Ajellomyces capsulatus (strain H88)</name>
    <name type="common">Darling's disease fungus</name>
    <name type="synonym">Histoplasma capsulatum</name>
    <dbReference type="NCBI Taxonomy" id="544711"/>
    <lineage>
        <taxon>Eukaryota</taxon>
        <taxon>Fungi</taxon>
        <taxon>Dikarya</taxon>
        <taxon>Ascomycota</taxon>
        <taxon>Pezizomycotina</taxon>
        <taxon>Eurotiomycetes</taxon>
        <taxon>Eurotiomycetidae</taxon>
        <taxon>Onygenales</taxon>
        <taxon>Ajellomycetaceae</taxon>
        <taxon>Histoplasma</taxon>
    </lineage>
</organism>
<accession>A0A8A1L9M3</accession>
<protein>
    <submittedName>
        <fullName evidence="1">Uncharacterized protein</fullName>
    </submittedName>
</protein>
<evidence type="ECO:0000313" key="1">
    <source>
        <dbReference type="EMBL" id="QSS49383.1"/>
    </source>
</evidence>